<dbReference type="Proteomes" id="UP000235659">
    <property type="component" value="Unassembled WGS sequence"/>
</dbReference>
<dbReference type="RefSeq" id="WP_102635308.1">
    <property type="nucleotide sequence ID" value="NZ_CADIJZ010000027.1"/>
</dbReference>
<dbReference type="Proteomes" id="UP000494205">
    <property type="component" value="Unassembled WGS sequence"/>
</dbReference>
<proteinExistence type="predicted"/>
<dbReference type="EMBL" id="PNXY01000026">
    <property type="protein sequence ID" value="PMS25982.1"/>
    <property type="molecule type" value="Genomic_DNA"/>
</dbReference>
<evidence type="ECO:0000313" key="2">
    <source>
        <dbReference type="EMBL" id="PMS25982.1"/>
    </source>
</evidence>
<protein>
    <submittedName>
        <fullName evidence="1">Uncharacterized protein</fullName>
    </submittedName>
</protein>
<name>A0A2N7W9B6_9BURK</name>
<sequence>MFCVFYPFGVFEVLGQAVADQYSQNLRADADLQQSDAARRMFDAIDPNVVDLPADAVREVRDVPRLTGYERPVQPLASALFGFSDSDGGECD</sequence>
<evidence type="ECO:0000313" key="1">
    <source>
        <dbReference type="EMBL" id="CAB3730804.1"/>
    </source>
</evidence>
<keyword evidence="3" id="KW-1185">Reference proteome</keyword>
<reference evidence="1 4" key="2">
    <citation type="submission" date="2020-04" db="EMBL/GenBank/DDBJ databases">
        <authorList>
            <person name="De Canck E."/>
        </authorList>
    </citation>
    <scope>NUCLEOTIDE SEQUENCE [LARGE SCALE GENOMIC DNA]</scope>
    <source>
        <strain evidence="1 4">LMG 27174</strain>
    </source>
</reference>
<dbReference type="AlphaFoldDB" id="A0A2N7W9B6"/>
<evidence type="ECO:0000313" key="4">
    <source>
        <dbReference type="Proteomes" id="UP000494205"/>
    </source>
</evidence>
<dbReference type="EMBL" id="CADIJZ010000027">
    <property type="protein sequence ID" value="CAB3730804.1"/>
    <property type="molecule type" value="Genomic_DNA"/>
</dbReference>
<accession>A0A2N7W9B6</accession>
<organism evidence="1 4">
    <name type="scientific">Paraburkholderia rhynchosiae</name>
    <dbReference type="NCBI Taxonomy" id="487049"/>
    <lineage>
        <taxon>Bacteria</taxon>
        <taxon>Pseudomonadati</taxon>
        <taxon>Pseudomonadota</taxon>
        <taxon>Betaproteobacteria</taxon>
        <taxon>Burkholderiales</taxon>
        <taxon>Burkholderiaceae</taxon>
        <taxon>Paraburkholderia</taxon>
    </lineage>
</organism>
<evidence type="ECO:0000313" key="3">
    <source>
        <dbReference type="Proteomes" id="UP000235659"/>
    </source>
</evidence>
<reference evidence="2 3" key="1">
    <citation type="submission" date="2018-01" db="EMBL/GenBank/DDBJ databases">
        <title>Whole genome analyses suggest that Burkholderia sensu lato contains two further novel genera in the rhizoxinica-symbiotica group Mycetohabitans gen. nov., and Trinickia gen. nov.: implications for the evolution of diazotrophy and nodulation in the Burkholderiaceae.</title>
        <authorList>
            <person name="Estrada-de los Santos P."/>
            <person name="Palmer M."/>
            <person name="Chavez-Ramirez B."/>
            <person name="Beukes C."/>
            <person name="Steenkamp E.T."/>
            <person name="Hirsch A.M."/>
            <person name="Manyaka P."/>
            <person name="Maluk M."/>
            <person name="Lafos M."/>
            <person name="Crook M."/>
            <person name="Gross E."/>
            <person name="Simon M.F."/>
            <person name="Bueno dos Reis Junior F."/>
            <person name="Poole P.S."/>
            <person name="Venter S.N."/>
            <person name="James E.K."/>
        </authorList>
    </citation>
    <scope>NUCLEOTIDE SEQUENCE [LARGE SCALE GENOMIC DNA]</scope>
    <source>
        <strain evidence="2 3">WSM 3937</strain>
    </source>
</reference>
<gene>
    <name evidence="2" type="ORF">C0Z16_28015</name>
    <name evidence="1" type="ORF">LMG27174_05780</name>
</gene>